<dbReference type="Proteomes" id="UP000287198">
    <property type="component" value="Unassembled WGS sequence"/>
</dbReference>
<dbReference type="EMBL" id="PIPW01000002">
    <property type="protein sequence ID" value="RUO53149.1"/>
    <property type="molecule type" value="Genomic_DNA"/>
</dbReference>
<keyword evidence="6 7" id="KW-0472">Membrane</keyword>
<comment type="subcellular location">
    <subcellularLocation>
        <location evidence="1">Cell membrane</location>
        <topology evidence="1">Multi-pass membrane protein</topology>
    </subcellularLocation>
</comment>
<evidence type="ECO:0000256" key="3">
    <source>
        <dbReference type="ARBA" id="ARBA00022475"/>
    </source>
</evidence>
<evidence type="ECO:0000256" key="2">
    <source>
        <dbReference type="ARBA" id="ARBA00005745"/>
    </source>
</evidence>
<evidence type="ECO:0000313" key="10">
    <source>
        <dbReference type="Proteomes" id="UP000287198"/>
    </source>
</evidence>
<dbReference type="AlphaFoldDB" id="A0A432XWS0"/>
<keyword evidence="4 7" id="KW-0812">Transmembrane</keyword>
<evidence type="ECO:0000256" key="5">
    <source>
        <dbReference type="ARBA" id="ARBA00022989"/>
    </source>
</evidence>
<accession>A0A432XWS0</accession>
<dbReference type="InterPro" id="IPR003004">
    <property type="entry name" value="GspF/PilC"/>
</dbReference>
<evidence type="ECO:0000256" key="6">
    <source>
        <dbReference type="ARBA" id="ARBA00023136"/>
    </source>
</evidence>
<feature type="transmembrane region" description="Helical" evidence="7">
    <location>
        <begin position="165"/>
        <end position="188"/>
    </location>
</feature>
<name>A0A432XWS0_9GAMM</name>
<protein>
    <submittedName>
        <fullName evidence="9">Secretion system protein</fullName>
    </submittedName>
</protein>
<proteinExistence type="inferred from homology"/>
<feature type="transmembrane region" description="Helical" evidence="7">
    <location>
        <begin position="371"/>
        <end position="394"/>
    </location>
</feature>
<dbReference type="InterPro" id="IPR042094">
    <property type="entry name" value="T2SS_GspF_sf"/>
</dbReference>
<evidence type="ECO:0000256" key="7">
    <source>
        <dbReference type="SAM" id="Phobius"/>
    </source>
</evidence>
<keyword evidence="3" id="KW-1003">Cell membrane</keyword>
<evidence type="ECO:0000259" key="8">
    <source>
        <dbReference type="Pfam" id="PF00482"/>
    </source>
</evidence>
<evidence type="ECO:0000256" key="4">
    <source>
        <dbReference type="ARBA" id="ARBA00022692"/>
    </source>
</evidence>
<dbReference type="InterPro" id="IPR018076">
    <property type="entry name" value="T2SS_GspF_dom"/>
</dbReference>
<evidence type="ECO:0000313" key="9">
    <source>
        <dbReference type="EMBL" id="RUO53149.1"/>
    </source>
</evidence>
<dbReference type="OrthoDB" id="9805682at2"/>
<comment type="caution">
    <text evidence="9">The sequence shown here is derived from an EMBL/GenBank/DDBJ whole genome shotgun (WGS) entry which is preliminary data.</text>
</comment>
<feature type="domain" description="Type II secretion system protein GspF" evidence="8">
    <location>
        <begin position="67"/>
        <end position="189"/>
    </location>
</feature>
<keyword evidence="5 7" id="KW-1133">Transmembrane helix</keyword>
<dbReference type="GO" id="GO:0005886">
    <property type="term" value="C:plasma membrane"/>
    <property type="evidence" value="ECO:0007669"/>
    <property type="project" value="UniProtKB-SubCell"/>
</dbReference>
<comment type="similarity">
    <text evidence="2">Belongs to the GSP F family.</text>
</comment>
<organism evidence="9 10">
    <name type="scientific">Pseudidiomarina halophila</name>
    <dbReference type="NCBI Taxonomy" id="1449799"/>
    <lineage>
        <taxon>Bacteria</taxon>
        <taxon>Pseudomonadati</taxon>
        <taxon>Pseudomonadota</taxon>
        <taxon>Gammaproteobacteria</taxon>
        <taxon>Alteromonadales</taxon>
        <taxon>Idiomarinaceae</taxon>
        <taxon>Pseudidiomarina</taxon>
    </lineage>
</organism>
<dbReference type="PANTHER" id="PTHR30012:SF0">
    <property type="entry name" value="TYPE II SECRETION SYSTEM PROTEIN F-RELATED"/>
    <property type="match status" value="1"/>
</dbReference>
<dbReference type="PRINTS" id="PR00812">
    <property type="entry name" value="BCTERIALGSPF"/>
</dbReference>
<reference evidence="10" key="1">
    <citation type="journal article" date="2018" name="Front. Microbiol.">
        <title>Genome-Based Analysis Reveals the Taxonomy and Diversity of the Family Idiomarinaceae.</title>
        <authorList>
            <person name="Liu Y."/>
            <person name="Lai Q."/>
            <person name="Shao Z."/>
        </authorList>
    </citation>
    <scope>NUCLEOTIDE SEQUENCE [LARGE SCALE GENOMIC DNA]</scope>
    <source>
        <strain evidence="10">BH195</strain>
    </source>
</reference>
<dbReference type="Gene3D" id="1.20.81.30">
    <property type="entry name" value="Type II secretion system (T2SS), domain F"/>
    <property type="match status" value="2"/>
</dbReference>
<dbReference type="RefSeq" id="WP_126763856.1">
    <property type="nucleotide sequence ID" value="NZ_JBHLTZ010000012.1"/>
</dbReference>
<sequence>MAQFQFTAYNASGVRQEGTIEASDLAGAKAKLQEQQLLIASIKAKQTDVGTALFGERQLNLKDVEFFTSELALLLNSGLKVDKGLEILLQNVEKPALRQFLRTVLQELKQGHKLSDALRPYSVFSSLYVGLVQIAEETGELATTFDRLSAELNYQLDLNDKIKQALVYPAVILTVCIGAILFIFNFVVPNLSTLFRDQEGLPGYTVALLAVSEFFINYQLWMLIAIIVSAFVLWRWREHPQVSALRSWLRERMPVVANANLLVERIRFNAALNVMLSSGVAIDRSLKLAQKTLRSTALQQELARAAEKINRGESLALSLSETRLYPQYYAALLKIGEESGELARVFGEIADRSRRTFYGWVTRFTSLLEPILILFMGAVVGSVVVIMMLSISAVTDMPI</sequence>
<dbReference type="Pfam" id="PF00482">
    <property type="entry name" value="T2SSF"/>
    <property type="match status" value="2"/>
</dbReference>
<feature type="transmembrane region" description="Helical" evidence="7">
    <location>
        <begin position="218"/>
        <end position="236"/>
    </location>
</feature>
<feature type="domain" description="Type II secretion system protein GspF" evidence="8">
    <location>
        <begin position="272"/>
        <end position="389"/>
    </location>
</feature>
<gene>
    <name evidence="9" type="ORF">CWI69_09010</name>
</gene>
<evidence type="ECO:0000256" key="1">
    <source>
        <dbReference type="ARBA" id="ARBA00004651"/>
    </source>
</evidence>
<keyword evidence="10" id="KW-1185">Reference proteome</keyword>
<dbReference type="PANTHER" id="PTHR30012">
    <property type="entry name" value="GENERAL SECRETION PATHWAY PROTEIN"/>
    <property type="match status" value="1"/>
</dbReference>